<accession>A0AAN8J9F8</accession>
<dbReference type="InterPro" id="IPR014756">
    <property type="entry name" value="Ig_E-set"/>
</dbReference>
<dbReference type="Proteomes" id="UP001347796">
    <property type="component" value="Unassembled WGS sequence"/>
</dbReference>
<reference evidence="4 5" key="1">
    <citation type="submission" date="2024-01" db="EMBL/GenBank/DDBJ databases">
        <title>The genome of the rayed Mediterranean limpet Patella caerulea (Linnaeus, 1758).</title>
        <authorList>
            <person name="Anh-Thu Weber A."/>
            <person name="Halstead-Nussloch G."/>
        </authorList>
    </citation>
    <scope>NUCLEOTIDE SEQUENCE [LARGE SCALE GENOMIC DNA]</scope>
    <source>
        <strain evidence="4">AATW-2023a</strain>
        <tissue evidence="4">Whole specimen</tissue>
    </source>
</reference>
<feature type="compositionally biased region" description="Polar residues" evidence="1">
    <location>
        <begin position="51"/>
        <end position="64"/>
    </location>
</feature>
<feature type="region of interest" description="Disordered" evidence="1">
    <location>
        <begin position="51"/>
        <end position="74"/>
    </location>
</feature>
<sequence length="232" mass="26872">MSRTFIGKRGCCSICAFIFISMIFAVYLTYFRHPPADELIRMNNHRFSMDSSHNVKSDSSNARQSPELDTEKDTNVDLPEVVDKERAKWENFLREKNYVSIGEVFDSCDAKSRKLVGQTIMLKDEKHGGVKTRTFLNFTTESDVTDGEFFIDVKYNDNDLFDNHWELCGLTYYNDDGEEEVLADCPYPKGFHSYTKDRKIPDYLPKGKFETNIWITDQNKDAVLCGRSIFVL</sequence>
<evidence type="ECO:0000256" key="1">
    <source>
        <dbReference type="SAM" id="MobiDB-lite"/>
    </source>
</evidence>
<evidence type="ECO:0000313" key="4">
    <source>
        <dbReference type="EMBL" id="KAK6171188.1"/>
    </source>
</evidence>
<keyword evidence="2" id="KW-0472">Membrane</keyword>
<dbReference type="AlphaFoldDB" id="A0AAN8J9F8"/>
<dbReference type="SUPFAM" id="SSF81296">
    <property type="entry name" value="E set domains"/>
    <property type="match status" value="1"/>
</dbReference>
<feature type="transmembrane region" description="Helical" evidence="2">
    <location>
        <begin position="12"/>
        <end position="31"/>
    </location>
</feature>
<name>A0AAN8J9F8_PATCE</name>
<keyword evidence="2" id="KW-0812">Transmembrane</keyword>
<dbReference type="InterPro" id="IPR003172">
    <property type="entry name" value="ML_dom"/>
</dbReference>
<keyword evidence="5" id="KW-1185">Reference proteome</keyword>
<protein>
    <recommendedName>
        <fullName evidence="3">MD-2-related lipid-recognition domain-containing protein</fullName>
    </recommendedName>
</protein>
<evidence type="ECO:0000256" key="2">
    <source>
        <dbReference type="SAM" id="Phobius"/>
    </source>
</evidence>
<feature type="domain" description="MD-2-related lipid-recognition" evidence="3">
    <location>
        <begin position="151"/>
        <end position="225"/>
    </location>
</feature>
<dbReference type="EMBL" id="JAZGQO010000014">
    <property type="protein sequence ID" value="KAK6171188.1"/>
    <property type="molecule type" value="Genomic_DNA"/>
</dbReference>
<evidence type="ECO:0000313" key="5">
    <source>
        <dbReference type="Proteomes" id="UP001347796"/>
    </source>
</evidence>
<evidence type="ECO:0000259" key="3">
    <source>
        <dbReference type="Pfam" id="PF02221"/>
    </source>
</evidence>
<gene>
    <name evidence="4" type="ORF">SNE40_019432</name>
</gene>
<comment type="caution">
    <text evidence="4">The sequence shown here is derived from an EMBL/GenBank/DDBJ whole genome shotgun (WGS) entry which is preliminary data.</text>
</comment>
<dbReference type="Pfam" id="PF02221">
    <property type="entry name" value="E1_DerP2_DerF2"/>
    <property type="match status" value="1"/>
</dbReference>
<proteinExistence type="predicted"/>
<organism evidence="4 5">
    <name type="scientific">Patella caerulea</name>
    <name type="common">Rayed Mediterranean limpet</name>
    <dbReference type="NCBI Taxonomy" id="87958"/>
    <lineage>
        <taxon>Eukaryota</taxon>
        <taxon>Metazoa</taxon>
        <taxon>Spiralia</taxon>
        <taxon>Lophotrochozoa</taxon>
        <taxon>Mollusca</taxon>
        <taxon>Gastropoda</taxon>
        <taxon>Patellogastropoda</taxon>
        <taxon>Patelloidea</taxon>
        <taxon>Patellidae</taxon>
        <taxon>Patella</taxon>
    </lineage>
</organism>
<keyword evidence="2" id="KW-1133">Transmembrane helix</keyword>